<organism evidence="1 2">
    <name type="scientific">Novimethylophilus kurashikiensis</name>
    <dbReference type="NCBI Taxonomy" id="1825523"/>
    <lineage>
        <taxon>Bacteria</taxon>
        <taxon>Pseudomonadati</taxon>
        <taxon>Pseudomonadota</taxon>
        <taxon>Betaproteobacteria</taxon>
        <taxon>Nitrosomonadales</taxon>
        <taxon>Methylophilaceae</taxon>
        <taxon>Novimethylophilus</taxon>
    </lineage>
</organism>
<reference evidence="1 2" key="1">
    <citation type="journal article" date="2018" name="Environ. Microbiol.">
        <title>Isolation and genomic characterization of Novimethylophilus kurashikiensis gen. nov. sp. nov., a new lanthanide-dependent methylotrophic species of Methylophilaceae.</title>
        <authorList>
            <person name="Lv H."/>
            <person name="Sahin N."/>
            <person name="Tani A."/>
        </authorList>
    </citation>
    <scope>NUCLEOTIDE SEQUENCE [LARGE SCALE GENOMIC DNA]</scope>
    <source>
        <strain evidence="1 2">La2-4</strain>
    </source>
</reference>
<dbReference type="Proteomes" id="UP000245081">
    <property type="component" value="Unassembled WGS sequence"/>
</dbReference>
<evidence type="ECO:0000313" key="1">
    <source>
        <dbReference type="EMBL" id="GBG13324.1"/>
    </source>
</evidence>
<gene>
    <name evidence="1" type="ORF">NMK_0870</name>
</gene>
<dbReference type="AlphaFoldDB" id="A0A2R5F9K7"/>
<accession>A0A2R5F9K7</accession>
<comment type="caution">
    <text evidence="1">The sequence shown here is derived from an EMBL/GenBank/DDBJ whole genome shotgun (WGS) entry which is preliminary data.</text>
</comment>
<name>A0A2R5F9K7_9PROT</name>
<dbReference type="EMBL" id="BDOQ01000003">
    <property type="protein sequence ID" value="GBG13324.1"/>
    <property type="molecule type" value="Genomic_DNA"/>
</dbReference>
<keyword evidence="2" id="KW-1185">Reference proteome</keyword>
<sequence>MMDTFPNLYRINLCAAPQTLYSETFSNTCSIGIGELSCNTRHFLSGEKTPCASFRQQQIRTFR</sequence>
<evidence type="ECO:0000313" key="2">
    <source>
        <dbReference type="Proteomes" id="UP000245081"/>
    </source>
</evidence>
<protein>
    <submittedName>
        <fullName evidence="1">Uncharacterized protein</fullName>
    </submittedName>
</protein>
<proteinExistence type="predicted"/>